<evidence type="ECO:0000313" key="3">
    <source>
        <dbReference type="Proteomes" id="UP000249499"/>
    </source>
</evidence>
<reference evidence="3" key="2">
    <citation type="journal article" date="2023" name="MicrobiologyOpen">
        <title>Genomics of the tumorigenes clade of the family Rhizobiaceae and description of Rhizobium rhododendri sp. nov.</title>
        <authorList>
            <person name="Kuzmanovic N."/>
            <person name="diCenzo G.C."/>
            <person name="Bunk B."/>
            <person name="Sproeer C."/>
            <person name="Fruehling A."/>
            <person name="Neumann-Schaal M."/>
            <person name="Overmann J."/>
            <person name="Smalla K."/>
        </authorList>
    </citation>
    <scope>NUCLEOTIDE SEQUENCE [LARGE SCALE GENOMIC DNA]</scope>
    <source>
        <strain evidence="3">1078</strain>
    </source>
</reference>
<evidence type="ECO:0000256" key="1">
    <source>
        <dbReference type="SAM" id="Phobius"/>
    </source>
</evidence>
<keyword evidence="3" id="KW-1185">Reference proteome</keyword>
<dbReference type="Proteomes" id="UP000249499">
    <property type="component" value="Chromosome"/>
</dbReference>
<keyword evidence="1" id="KW-0472">Membrane</keyword>
<keyword evidence="1" id="KW-1133">Transmembrane helix</keyword>
<organism evidence="2 3">
    <name type="scientific">Rhizobium tumorigenes</name>
    <dbReference type="NCBI Taxonomy" id="2041385"/>
    <lineage>
        <taxon>Bacteria</taxon>
        <taxon>Pseudomonadati</taxon>
        <taxon>Pseudomonadota</taxon>
        <taxon>Alphaproteobacteria</taxon>
        <taxon>Hyphomicrobiales</taxon>
        <taxon>Rhizobiaceae</taxon>
        <taxon>Rhizobium/Agrobacterium group</taxon>
        <taxon>Rhizobium</taxon>
    </lineage>
</organism>
<dbReference type="EMBL" id="CP117255">
    <property type="protein sequence ID" value="WFR97074.1"/>
    <property type="molecule type" value="Genomic_DNA"/>
</dbReference>
<protein>
    <submittedName>
        <fullName evidence="2">GDYXXLXY domain-containing protein</fullName>
    </submittedName>
</protein>
<gene>
    <name evidence="2" type="ORF">PR017_08200</name>
</gene>
<keyword evidence="1" id="KW-0812">Transmembrane</keyword>
<feature type="transmembrane region" description="Helical" evidence="1">
    <location>
        <begin position="18"/>
        <end position="38"/>
    </location>
</feature>
<dbReference type="Pfam" id="PF14345">
    <property type="entry name" value="GDYXXLXY"/>
    <property type="match status" value="1"/>
</dbReference>
<accession>A0AAF1KWJ5</accession>
<dbReference type="KEGG" id="rtu:PR017_08200"/>
<sequence length="200" mass="21549">MSFLIDAASESRPFARRAYIAAIALALLQTAVIGTMIVSRATILRNGSEVLLKASPVDPRDLLRGDYVILNYDISNVPVSTLVGERPGVAGEQTLSVRLTKQADGYWGIAESSFATLAPKDGTVVLASKPFDYRPTADTATIRVDYGIESYYVPEGEGHRLEQAQLDGRMAISASVSPGGTAQIKALLLDNKPVYEEPLY</sequence>
<dbReference type="InterPro" id="IPR025833">
    <property type="entry name" value="GDYXXLXY"/>
</dbReference>
<dbReference type="RefSeq" id="WP_111221767.1">
    <property type="nucleotide sequence ID" value="NZ_CP117255.1"/>
</dbReference>
<reference evidence="2 3" key="1">
    <citation type="journal article" date="2018" name="Sci. Rep.">
        <title>Rhizobium tumorigenes sp. nov., a novel plant tumorigenic bacterium isolated from cane gall tumors on thornless blackberry.</title>
        <authorList>
            <person name="Kuzmanovi N."/>
            <person name="Smalla K."/>
            <person name="Gronow S."/>
            <person name="PuBawska J."/>
        </authorList>
    </citation>
    <scope>NUCLEOTIDE SEQUENCE [LARGE SCALE GENOMIC DNA]</scope>
    <source>
        <strain evidence="2 3">1078</strain>
    </source>
</reference>
<proteinExistence type="predicted"/>
<name>A0AAF1KWJ5_9HYPH</name>
<evidence type="ECO:0000313" key="2">
    <source>
        <dbReference type="EMBL" id="WFR97074.1"/>
    </source>
</evidence>
<dbReference type="AlphaFoldDB" id="A0AAF1KWJ5"/>